<dbReference type="EMBL" id="MBPK01000044">
    <property type="protein sequence ID" value="PKT80105.1"/>
    <property type="molecule type" value="Genomic_DNA"/>
</dbReference>
<dbReference type="OrthoDB" id="9815641at2"/>
<proteinExistence type="inferred from homology"/>
<dbReference type="Pfam" id="PF20260">
    <property type="entry name" value="PUA_4"/>
    <property type="match status" value="1"/>
</dbReference>
<dbReference type="InterPro" id="IPR046886">
    <property type="entry name" value="RsmE_MTase_dom"/>
</dbReference>
<evidence type="ECO:0000256" key="2">
    <source>
        <dbReference type="ARBA" id="ARBA00005528"/>
    </source>
</evidence>
<name>A0A2N3PHQ2_9HELI</name>
<evidence type="ECO:0000313" key="14">
    <source>
        <dbReference type="Proteomes" id="UP000233350"/>
    </source>
</evidence>
<keyword evidence="5 10" id="KW-0489">Methyltransferase</keyword>
<dbReference type="PANTHER" id="PTHR30027:SF3">
    <property type="entry name" value="16S RRNA (URACIL(1498)-N(3))-METHYLTRANSFERASE"/>
    <property type="match status" value="1"/>
</dbReference>
<dbReference type="InterPro" id="IPR006700">
    <property type="entry name" value="RsmE"/>
</dbReference>
<comment type="catalytic activity">
    <reaction evidence="9 10">
        <text>uridine(1498) in 16S rRNA + S-adenosyl-L-methionine = N(3)-methyluridine(1498) in 16S rRNA + S-adenosyl-L-homocysteine + H(+)</text>
        <dbReference type="Rhea" id="RHEA:42920"/>
        <dbReference type="Rhea" id="RHEA-COMP:10283"/>
        <dbReference type="Rhea" id="RHEA-COMP:10284"/>
        <dbReference type="ChEBI" id="CHEBI:15378"/>
        <dbReference type="ChEBI" id="CHEBI:57856"/>
        <dbReference type="ChEBI" id="CHEBI:59789"/>
        <dbReference type="ChEBI" id="CHEBI:65315"/>
        <dbReference type="ChEBI" id="CHEBI:74502"/>
        <dbReference type="EC" id="2.1.1.193"/>
    </reaction>
</comment>
<dbReference type="Pfam" id="PF04452">
    <property type="entry name" value="Methyltrans_RNA"/>
    <property type="match status" value="1"/>
</dbReference>
<dbReference type="CDD" id="cd18084">
    <property type="entry name" value="RsmE-like"/>
    <property type="match status" value="1"/>
</dbReference>
<evidence type="ECO:0000256" key="3">
    <source>
        <dbReference type="ARBA" id="ARBA00022490"/>
    </source>
</evidence>
<dbReference type="NCBIfam" id="NF008695">
    <property type="entry name" value="PRK11713.3-3"/>
    <property type="match status" value="1"/>
</dbReference>
<feature type="domain" description="Ribosomal RNA small subunit methyltransferase E methyltransferase" evidence="11">
    <location>
        <begin position="75"/>
        <end position="218"/>
    </location>
</feature>
<keyword evidence="7 10" id="KW-0949">S-adenosyl-L-methionine</keyword>
<keyword evidence="4 10" id="KW-0698">rRNA processing</keyword>
<feature type="domain" description="Ribosomal RNA small subunit methyltransferase E PUA-like" evidence="12">
    <location>
        <begin position="16"/>
        <end position="63"/>
    </location>
</feature>
<dbReference type="Gene3D" id="3.40.1280.10">
    <property type="match status" value="1"/>
</dbReference>
<dbReference type="Proteomes" id="UP000233350">
    <property type="component" value="Unassembled WGS sequence"/>
</dbReference>
<dbReference type="InterPro" id="IPR029026">
    <property type="entry name" value="tRNA_m1G_MTases_N"/>
</dbReference>
<dbReference type="GeneID" id="97289357"/>
<dbReference type="PIRSF" id="PIRSF015601">
    <property type="entry name" value="MTase_slr0722"/>
    <property type="match status" value="1"/>
</dbReference>
<dbReference type="STRING" id="556267.HWAG_00334"/>
<dbReference type="InterPro" id="IPR029028">
    <property type="entry name" value="Alpha/beta_knot_MTases"/>
</dbReference>
<organism evidence="13 14">
    <name type="scientific">Helicobacter winghamensis</name>
    <dbReference type="NCBI Taxonomy" id="157268"/>
    <lineage>
        <taxon>Bacteria</taxon>
        <taxon>Pseudomonadati</taxon>
        <taxon>Campylobacterota</taxon>
        <taxon>Epsilonproteobacteria</taxon>
        <taxon>Campylobacterales</taxon>
        <taxon>Helicobacteraceae</taxon>
        <taxon>Helicobacter</taxon>
    </lineage>
</organism>
<dbReference type="GO" id="GO:0005737">
    <property type="term" value="C:cytoplasm"/>
    <property type="evidence" value="ECO:0007669"/>
    <property type="project" value="UniProtKB-SubCell"/>
</dbReference>
<dbReference type="GO" id="GO:0070042">
    <property type="term" value="F:rRNA (uridine-N3-)-methyltransferase activity"/>
    <property type="evidence" value="ECO:0007669"/>
    <property type="project" value="TreeGrafter"/>
</dbReference>
<dbReference type="RefSeq" id="WP_006802026.1">
    <property type="nucleotide sequence ID" value="NZ_CABKOI010000021.1"/>
</dbReference>
<comment type="similarity">
    <text evidence="2 10">Belongs to the RNA methyltransferase RsmE family.</text>
</comment>
<evidence type="ECO:0000313" key="13">
    <source>
        <dbReference type="EMBL" id="PKT80105.1"/>
    </source>
</evidence>
<protein>
    <recommendedName>
        <fullName evidence="10">Ribosomal RNA small subunit methyltransferase E</fullName>
        <ecNumber evidence="10">2.1.1.193</ecNumber>
    </recommendedName>
</protein>
<accession>A0A2N3PHQ2</accession>
<evidence type="ECO:0000256" key="4">
    <source>
        <dbReference type="ARBA" id="ARBA00022552"/>
    </source>
</evidence>
<dbReference type="EC" id="2.1.1.193" evidence="10"/>
<keyword evidence="3 10" id="KW-0963">Cytoplasm</keyword>
<evidence type="ECO:0000256" key="8">
    <source>
        <dbReference type="ARBA" id="ARBA00025699"/>
    </source>
</evidence>
<evidence type="ECO:0000256" key="1">
    <source>
        <dbReference type="ARBA" id="ARBA00004496"/>
    </source>
</evidence>
<dbReference type="SUPFAM" id="SSF88697">
    <property type="entry name" value="PUA domain-like"/>
    <property type="match status" value="1"/>
</dbReference>
<comment type="subcellular location">
    <subcellularLocation>
        <location evidence="1 10">Cytoplasm</location>
    </subcellularLocation>
</comment>
<dbReference type="AlphaFoldDB" id="A0A2N3PHQ2"/>
<dbReference type="InterPro" id="IPR015947">
    <property type="entry name" value="PUA-like_sf"/>
</dbReference>
<evidence type="ECO:0000256" key="7">
    <source>
        <dbReference type="ARBA" id="ARBA00022691"/>
    </source>
</evidence>
<keyword evidence="6 10" id="KW-0808">Transferase</keyword>
<dbReference type="GO" id="GO:0070475">
    <property type="term" value="P:rRNA base methylation"/>
    <property type="evidence" value="ECO:0007669"/>
    <property type="project" value="TreeGrafter"/>
</dbReference>
<dbReference type="NCBIfam" id="TIGR00046">
    <property type="entry name" value="RsmE family RNA methyltransferase"/>
    <property type="match status" value="1"/>
</dbReference>
<evidence type="ECO:0000256" key="10">
    <source>
        <dbReference type="PIRNR" id="PIRNR015601"/>
    </source>
</evidence>
<evidence type="ECO:0000259" key="12">
    <source>
        <dbReference type="Pfam" id="PF20260"/>
    </source>
</evidence>
<dbReference type="SUPFAM" id="SSF75217">
    <property type="entry name" value="alpha/beta knot"/>
    <property type="match status" value="1"/>
</dbReference>
<evidence type="ECO:0000256" key="9">
    <source>
        <dbReference type="ARBA" id="ARBA00047944"/>
    </source>
</evidence>
<comment type="function">
    <text evidence="8 10">Specifically methylates the N3 position of the uracil ring of uridine 1498 (m3U1498) in 16S rRNA. Acts on the fully assembled 30S ribosomal subunit.</text>
</comment>
<evidence type="ECO:0000256" key="6">
    <source>
        <dbReference type="ARBA" id="ARBA00022679"/>
    </source>
</evidence>
<reference evidence="13 14" key="1">
    <citation type="submission" date="2016-07" db="EMBL/GenBank/DDBJ databases">
        <title>Detection of Helicobacter winghamensis from caecal content of red fox (Vulpes vulpes).</title>
        <authorList>
            <person name="Zanoni R.G."/>
            <person name="Florio D."/>
            <person name="Caffara M."/>
            <person name="Renzi M."/>
            <person name="Parisi A."/>
            <person name="Pasquali F."/>
            <person name="Manfreda G."/>
        </authorList>
    </citation>
    <scope>NUCLEOTIDE SEQUENCE [LARGE SCALE GENOMIC DNA]</scope>
    <source>
        <strain evidence="13 14">295_13</strain>
    </source>
</reference>
<dbReference type="InterPro" id="IPR046887">
    <property type="entry name" value="RsmE_PUA-like"/>
</dbReference>
<sequence>MQFTYHKYAGNTTITLEGEIYNHLFRSRRTRKLDSITLCNLSDTNVYIYTIAEIGKKSATLQLKTTQNMESKTPKGHLIWAMIDPKNIEKTLPFLNELNLAHITFFYADFSQKHFKLDNLRLDRILENSCEQCGRLTRLKLELLNNLTEVLQKYPKIAVMDFNAKPLESSLEIPFLIGTEGGFSPNERKLLSTQTTFSAPNCNILRSETAAVYATSKIL</sequence>
<comment type="caution">
    <text evidence="13">The sequence shown here is derived from an EMBL/GenBank/DDBJ whole genome shotgun (WGS) entry which is preliminary data.</text>
</comment>
<gene>
    <name evidence="13" type="ORF">BCM31_00220</name>
</gene>
<keyword evidence="14" id="KW-1185">Reference proteome</keyword>
<evidence type="ECO:0000256" key="5">
    <source>
        <dbReference type="ARBA" id="ARBA00022603"/>
    </source>
</evidence>
<evidence type="ECO:0000259" key="11">
    <source>
        <dbReference type="Pfam" id="PF04452"/>
    </source>
</evidence>
<dbReference type="PANTHER" id="PTHR30027">
    <property type="entry name" value="RIBOSOMAL RNA SMALL SUBUNIT METHYLTRANSFERASE E"/>
    <property type="match status" value="1"/>
</dbReference>